<keyword evidence="4" id="KW-0233">DNA recombination</keyword>
<keyword evidence="3" id="KW-0238">DNA-binding</keyword>
<dbReference type="Proteomes" id="UP000095008">
    <property type="component" value="Unassembled WGS sequence"/>
</dbReference>
<evidence type="ECO:0000256" key="4">
    <source>
        <dbReference type="ARBA" id="ARBA00023172"/>
    </source>
</evidence>
<name>A0A1C2IX52_ACITH</name>
<comment type="similarity">
    <text evidence="1">Belongs to the 'phage' integrase family.</text>
</comment>
<dbReference type="GO" id="GO:0015074">
    <property type="term" value="P:DNA integration"/>
    <property type="evidence" value="ECO:0007669"/>
    <property type="project" value="UniProtKB-KW"/>
</dbReference>
<comment type="caution">
    <text evidence="7">The sequence shown here is derived from an EMBL/GenBank/DDBJ whole genome shotgun (WGS) entry which is preliminary data.</text>
</comment>
<dbReference type="Gene3D" id="1.10.443.10">
    <property type="entry name" value="Intergrase catalytic core"/>
    <property type="match status" value="1"/>
</dbReference>
<dbReference type="CDD" id="cd00796">
    <property type="entry name" value="INT_Rci_Hp1_C"/>
    <property type="match status" value="1"/>
</dbReference>
<dbReference type="EMBL" id="LWRY01000256">
    <property type="protein sequence ID" value="OCX68665.1"/>
    <property type="molecule type" value="Genomic_DNA"/>
</dbReference>
<protein>
    <recommendedName>
        <fullName evidence="6">Tyr recombinase domain-containing protein</fullName>
    </recommendedName>
</protein>
<dbReference type="InterPro" id="IPR002104">
    <property type="entry name" value="Integrase_catalytic"/>
</dbReference>
<dbReference type="AlphaFoldDB" id="A0A1C2IX52"/>
<evidence type="ECO:0000256" key="1">
    <source>
        <dbReference type="ARBA" id="ARBA00008857"/>
    </source>
</evidence>
<accession>A0A1C2IX52</accession>
<organism evidence="7 8">
    <name type="scientific">Acidithiobacillus thiooxidans</name>
    <name type="common">Thiobacillus thiooxidans</name>
    <dbReference type="NCBI Taxonomy" id="930"/>
    <lineage>
        <taxon>Bacteria</taxon>
        <taxon>Pseudomonadati</taxon>
        <taxon>Pseudomonadota</taxon>
        <taxon>Acidithiobacillia</taxon>
        <taxon>Acidithiobacillales</taxon>
        <taxon>Acidithiobacillaceae</taxon>
        <taxon>Acidithiobacillus</taxon>
    </lineage>
</organism>
<dbReference type="InterPro" id="IPR010998">
    <property type="entry name" value="Integrase_recombinase_N"/>
</dbReference>
<reference evidence="7" key="1">
    <citation type="journal article" date="2016" name="Int. J. Mol. Sci.">
        <title>Comparative genomics of the extreme acidophile Acidithiobacillus thiooxidans reveals intraspecific divergence and niche adaptation.</title>
        <authorList>
            <person name="Zhang X."/>
            <person name="Feng X."/>
            <person name="Tao J."/>
            <person name="Ma L."/>
            <person name="Xiao Y."/>
            <person name="Liang Y."/>
            <person name="Liu X."/>
            <person name="Yin H."/>
        </authorList>
    </citation>
    <scope>NUCLEOTIDE SEQUENCE [LARGE SCALE GENOMIC DNA]</scope>
    <source>
        <strain evidence="7">DXS-W</strain>
    </source>
</reference>
<dbReference type="Gene3D" id="1.10.150.130">
    <property type="match status" value="1"/>
</dbReference>
<evidence type="ECO:0000259" key="6">
    <source>
        <dbReference type="PROSITE" id="PS51898"/>
    </source>
</evidence>
<dbReference type="SUPFAM" id="SSF56349">
    <property type="entry name" value="DNA breaking-rejoining enzymes"/>
    <property type="match status" value="1"/>
</dbReference>
<dbReference type="GO" id="GO:0006310">
    <property type="term" value="P:DNA recombination"/>
    <property type="evidence" value="ECO:0007669"/>
    <property type="project" value="UniProtKB-KW"/>
</dbReference>
<dbReference type="PANTHER" id="PTHR30349:SF41">
    <property type="entry name" value="INTEGRASE_RECOMBINASE PROTEIN MJ0367-RELATED"/>
    <property type="match status" value="1"/>
</dbReference>
<keyword evidence="8" id="KW-1185">Reference proteome</keyword>
<dbReference type="PROSITE" id="PS51898">
    <property type="entry name" value="TYR_RECOMBINASE"/>
    <property type="match status" value="1"/>
</dbReference>
<dbReference type="GO" id="GO:0003677">
    <property type="term" value="F:DNA binding"/>
    <property type="evidence" value="ECO:0007669"/>
    <property type="project" value="UniProtKB-KW"/>
</dbReference>
<dbReference type="InterPro" id="IPR011010">
    <property type="entry name" value="DNA_brk_join_enz"/>
</dbReference>
<evidence type="ECO:0000256" key="2">
    <source>
        <dbReference type="ARBA" id="ARBA00022908"/>
    </source>
</evidence>
<evidence type="ECO:0000256" key="5">
    <source>
        <dbReference type="SAM" id="MobiDB-lite"/>
    </source>
</evidence>
<gene>
    <name evidence="7" type="ORF">A6M23_17485</name>
</gene>
<dbReference type="Pfam" id="PF00589">
    <property type="entry name" value="Phage_integrase"/>
    <property type="match status" value="1"/>
</dbReference>
<evidence type="ECO:0000313" key="7">
    <source>
        <dbReference type="EMBL" id="OCX68665.1"/>
    </source>
</evidence>
<dbReference type="InterPro" id="IPR050090">
    <property type="entry name" value="Tyrosine_recombinase_XerCD"/>
</dbReference>
<dbReference type="InterPro" id="IPR013762">
    <property type="entry name" value="Integrase-like_cat_sf"/>
</dbReference>
<sequence>MLSVFRFFQPAALGQWVISMAKPYREGGVWSFRLRVQGQSLYRTGFVTAEAARKEYGRLKQILLSVGKPAHAGPFQTTLGQALQAYALERFPFMKGAVQDASRVNRYLRGVNLETVRVVPPITSGSSTAKSAVHWVVQLDPAGQSRAIPKSLKKHRDSQRARTDGTDRIRKQLAQTPMAKVLPYQLQELMDTMGKEGYQPATLSLERALLRRLFNYARQSWNWPEPAHNPAKGLNLPKVDNARDRVLTNAEWVRISQALEESGQNPHVAPLLALLLETAMRVSEPLHHLSWGDIDWDRYILKLRDAKSGAREVPLGPGAIKILRILEAGRKGGDDGLIFPVTYEAVKAAWTRACASAGVEGVNIHDLRHTAATRFTLELNGNLPVLKVITGHKTYSQLNRYINVKPDDVSRLLHGRPLTEAEAPAGLHMLASSPKSLDQVEPASSEKGGPGNVIPLFRKAQ</sequence>
<feature type="region of interest" description="Disordered" evidence="5">
    <location>
        <begin position="432"/>
        <end position="461"/>
    </location>
</feature>
<dbReference type="PANTHER" id="PTHR30349">
    <property type="entry name" value="PHAGE INTEGRASE-RELATED"/>
    <property type="match status" value="1"/>
</dbReference>
<proteinExistence type="inferred from homology"/>
<feature type="domain" description="Tyr recombinase" evidence="6">
    <location>
        <begin position="242"/>
        <end position="414"/>
    </location>
</feature>
<evidence type="ECO:0000256" key="3">
    <source>
        <dbReference type="ARBA" id="ARBA00023125"/>
    </source>
</evidence>
<keyword evidence="2" id="KW-0229">DNA integration</keyword>
<evidence type="ECO:0000313" key="8">
    <source>
        <dbReference type="Proteomes" id="UP000095008"/>
    </source>
</evidence>